<feature type="transmembrane region" description="Helical" evidence="1">
    <location>
        <begin position="369"/>
        <end position="390"/>
    </location>
</feature>
<keyword evidence="1" id="KW-0472">Membrane</keyword>
<feature type="transmembrane region" description="Helical" evidence="1">
    <location>
        <begin position="268"/>
        <end position="289"/>
    </location>
</feature>
<gene>
    <name evidence="2" type="ORF">GQX73_g8728</name>
</gene>
<keyword evidence="1" id="KW-1133">Transmembrane helix</keyword>
<reference evidence="2 3" key="1">
    <citation type="submission" date="2019-12" db="EMBL/GenBank/DDBJ databases">
        <title>Draft genome sequence of the ascomycete Xylaria multiplex DSM 110363.</title>
        <authorList>
            <person name="Buettner E."/>
            <person name="Kellner H."/>
        </authorList>
    </citation>
    <scope>NUCLEOTIDE SEQUENCE [LARGE SCALE GENOMIC DNA]</scope>
    <source>
        <strain evidence="2 3">DSM 110363</strain>
    </source>
</reference>
<dbReference type="EMBL" id="WUBL01000134">
    <property type="protein sequence ID" value="KAF2964849.1"/>
    <property type="molecule type" value="Genomic_DNA"/>
</dbReference>
<dbReference type="AlphaFoldDB" id="A0A7C8IJ04"/>
<accession>A0A7C8IJ04</accession>
<evidence type="ECO:0000313" key="3">
    <source>
        <dbReference type="Proteomes" id="UP000481858"/>
    </source>
</evidence>
<feature type="transmembrane region" description="Helical" evidence="1">
    <location>
        <begin position="111"/>
        <end position="132"/>
    </location>
</feature>
<sequence length="465" mass="53328">MAGVRRDRNDRASSLYEEERLPEQVHIYLSFWHHWYNVIVHRGVDVAPRVLPRYTEVYISNDIRPAPYLLDISETWYCGTLIALILAAHHGVVEGWLFETAYPYPRWAARVLGRVLLTLGAALLSTLSFEIIGSLSTKTFLTAVTSIEDWISAFLIKRFHWGEVGANGEPLRDRTNNFIWVLDRTNRREAIRETLQGLAIFIFDYSATFFLELGKQLTQISVERILGPALYFFFAIPVNFVPKLLSWLSLPAPGLGVIQDPRTLWFEYGVPIVIQFWLLVLLWLLRILFMAKAERLALQGWQFIDPQMTIYWHLIRATGMHLLAYTAYQLVCGVIVAMKSGLPQDSWFITVIDGPLVPFLGKVMPDGRIFAAALLFAFHWLLRAASVLGVRLAQDFWIPYILWQTRYSIGGAATYWLLCVESLVKDLSLFEPEKRVTSRVAMTALFGLKSSWPARFHLSTVVRDD</sequence>
<proteinExistence type="predicted"/>
<keyword evidence="3" id="KW-1185">Reference proteome</keyword>
<protein>
    <submittedName>
        <fullName evidence="2">Uncharacterized protein</fullName>
    </submittedName>
</protein>
<organism evidence="2 3">
    <name type="scientific">Xylaria multiplex</name>
    <dbReference type="NCBI Taxonomy" id="323545"/>
    <lineage>
        <taxon>Eukaryota</taxon>
        <taxon>Fungi</taxon>
        <taxon>Dikarya</taxon>
        <taxon>Ascomycota</taxon>
        <taxon>Pezizomycotina</taxon>
        <taxon>Sordariomycetes</taxon>
        <taxon>Xylariomycetidae</taxon>
        <taxon>Xylariales</taxon>
        <taxon>Xylariaceae</taxon>
        <taxon>Xylaria</taxon>
    </lineage>
</organism>
<keyword evidence="1" id="KW-0812">Transmembrane</keyword>
<feature type="transmembrane region" description="Helical" evidence="1">
    <location>
        <begin position="225"/>
        <end position="248"/>
    </location>
</feature>
<evidence type="ECO:0000256" key="1">
    <source>
        <dbReference type="SAM" id="Phobius"/>
    </source>
</evidence>
<evidence type="ECO:0000313" key="2">
    <source>
        <dbReference type="EMBL" id="KAF2964849.1"/>
    </source>
</evidence>
<dbReference type="InParanoid" id="A0A7C8IJ04"/>
<name>A0A7C8IJ04_9PEZI</name>
<feature type="transmembrane region" description="Helical" evidence="1">
    <location>
        <begin position="310"/>
        <end position="338"/>
    </location>
</feature>
<comment type="caution">
    <text evidence="2">The sequence shown here is derived from an EMBL/GenBank/DDBJ whole genome shotgun (WGS) entry which is preliminary data.</text>
</comment>
<dbReference type="OrthoDB" id="4720873at2759"/>
<dbReference type="Proteomes" id="UP000481858">
    <property type="component" value="Unassembled WGS sequence"/>
</dbReference>